<feature type="compositionally biased region" description="Low complexity" evidence="2">
    <location>
        <begin position="120"/>
        <end position="139"/>
    </location>
</feature>
<evidence type="ECO:0000313" key="4">
    <source>
        <dbReference type="Proteomes" id="UP001208570"/>
    </source>
</evidence>
<feature type="compositionally biased region" description="Polar residues" evidence="2">
    <location>
        <begin position="1080"/>
        <end position="1092"/>
    </location>
</feature>
<name>A0AAD9NHD0_9ANNE</name>
<feature type="compositionally biased region" description="Basic and acidic residues" evidence="2">
    <location>
        <begin position="811"/>
        <end position="827"/>
    </location>
</feature>
<feature type="compositionally biased region" description="Low complexity" evidence="2">
    <location>
        <begin position="446"/>
        <end position="456"/>
    </location>
</feature>
<gene>
    <name evidence="3" type="ORF">LSH36_15g06002</name>
</gene>
<feature type="region of interest" description="Disordered" evidence="2">
    <location>
        <begin position="627"/>
        <end position="792"/>
    </location>
</feature>
<dbReference type="PANTHER" id="PTHR14429">
    <property type="entry name" value="FIBROSIN FAMILY MEMBER"/>
    <property type="match status" value="1"/>
</dbReference>
<dbReference type="Proteomes" id="UP001208570">
    <property type="component" value="Unassembled WGS sequence"/>
</dbReference>
<feature type="region of interest" description="Disordered" evidence="2">
    <location>
        <begin position="217"/>
        <end position="249"/>
    </location>
</feature>
<evidence type="ECO:0000256" key="2">
    <source>
        <dbReference type="SAM" id="MobiDB-lite"/>
    </source>
</evidence>
<evidence type="ECO:0000256" key="1">
    <source>
        <dbReference type="ARBA" id="ARBA00022553"/>
    </source>
</evidence>
<feature type="compositionally biased region" description="Low complexity" evidence="2">
    <location>
        <begin position="1012"/>
        <end position="1034"/>
    </location>
</feature>
<dbReference type="Pfam" id="PF15336">
    <property type="entry name" value="Auts2"/>
    <property type="match status" value="1"/>
</dbReference>
<proteinExistence type="predicted"/>
<feature type="region of interest" description="Disordered" evidence="2">
    <location>
        <begin position="118"/>
        <end position="204"/>
    </location>
</feature>
<dbReference type="EMBL" id="JAODUP010000015">
    <property type="protein sequence ID" value="KAK2168638.1"/>
    <property type="molecule type" value="Genomic_DNA"/>
</dbReference>
<accession>A0AAD9NHD0</accession>
<keyword evidence="1" id="KW-0597">Phosphoprotein</keyword>
<feature type="region of interest" description="Disordered" evidence="2">
    <location>
        <begin position="958"/>
        <end position="1092"/>
    </location>
</feature>
<dbReference type="AlphaFoldDB" id="A0AAD9NHD0"/>
<sequence length="1092" mass="119900">MKAHLSHVLIASDAGSESPLSTNLAKNREICLVPPYLHNGTLHPIIPNAVSVSHSLPHKVSTSLKVPAATTANITKVTSTTTTASISTISNPTIVTTTSNIAVTSSFCNSSSKSYTPLVSSSVQNSSSSLSSSSSSSSSHIVRTHTPVHREQPRPIPGLSGTRPLSEDREHSTPLRPYSRGPVWSSSSVPGAQPAHSSPHISPAPVISISSLTGLHHTLGPSLHHPAPPPIPPPHHHTPPLHHGLPQHSMFAPPIVPPPPSLTSSGLQVPNPLGVDPLASPLSTNPDLLGRSPQEFNHRLLADRLSLSGSSLPSQFLASFHQHHHQHQHMHHYGPYGSGSGMLPPATPGAPQLLDKFSKLDSLYRPAVELLHRIQPALPQVHMESLHYRLEPLSARMPFDICNRLEPVFSNRIECLARRRLPPPLPGLPGPIGLPSMLQPPPGPALPGALGSNLGAFQPKSGTPSGLHPSQLLLPLQQRDGAKPQPVAPVKKTGKWCAAHVRIAWEIHIHQQSQVEAQRNSEGAKPSDLRPPSHLLPGSSLHRPELAPGPVLAPNAHSRSPFDTAHPSLAGSLFPPGPLGAAPFPRPSPYPGLSGLSSGAFGGLANIGSSFYGRDVPALPGLTSPHEWNRLHRTPPSFPTPPAWPSKSDIERDKEKEREKEAKERDRDRERERDHSISRESHHHNHHREDIHSREREGSQSRDLSHREREREHERERDHEHREKGRDLTVKRSPSRELDRRSYDDHKRESHYSVDRLNRSERSRSRSPLRNGPESLIKRESPYSRGSPIIRDLKVKEERKDDVVMIDDRGRRSAESLRPDGLHKLDGRNNMIHPPPTMSMLYPPNSVTDRRPLPPSPYDRLVQNPSLWNPFERSALDQQRMDIMRDIEREQLRRLSNPLGLLVSAPSPVSLMEANKLREQQELLLRDQAAIRERDRLMQIEKEQRERVLASFTAAHQEMERAKVPPPLRPTDAYHPAFGGPGLNSLYHPSGPSRPPSNSAYHHPPGASRPASSPVVINHNSNSSSSKSNSPSVVGAPPPLIPSTPVHNHTGSPIGNNKVRPPTPITNNMVLDNTKEKLEVNTNGLDTDTQAR</sequence>
<dbReference type="PANTHER" id="PTHR14429:SF22">
    <property type="entry name" value="AGAP013055-PA"/>
    <property type="match status" value="1"/>
</dbReference>
<feature type="compositionally biased region" description="Low complexity" evidence="2">
    <location>
        <begin position="194"/>
        <end position="204"/>
    </location>
</feature>
<feature type="compositionally biased region" description="Basic and acidic residues" evidence="2">
    <location>
        <begin position="648"/>
        <end position="680"/>
    </location>
</feature>
<comment type="caution">
    <text evidence="3">The sequence shown here is derived from an EMBL/GenBank/DDBJ whole genome shotgun (WGS) entry which is preliminary data.</text>
</comment>
<feature type="region of interest" description="Disordered" evidence="2">
    <location>
        <begin position="514"/>
        <end position="574"/>
    </location>
</feature>
<reference evidence="3" key="1">
    <citation type="journal article" date="2023" name="Mol. Biol. Evol.">
        <title>Third-Generation Sequencing Reveals the Adaptive Role of the Epigenome in Three Deep-Sea Polychaetes.</title>
        <authorList>
            <person name="Perez M."/>
            <person name="Aroh O."/>
            <person name="Sun Y."/>
            <person name="Lan Y."/>
            <person name="Juniper S.K."/>
            <person name="Young C.R."/>
            <person name="Angers B."/>
            <person name="Qian P.Y."/>
        </authorList>
    </citation>
    <scope>NUCLEOTIDE SEQUENCE</scope>
    <source>
        <strain evidence="3">P08H-3</strain>
    </source>
</reference>
<organism evidence="3 4">
    <name type="scientific">Paralvinella palmiformis</name>
    <dbReference type="NCBI Taxonomy" id="53620"/>
    <lineage>
        <taxon>Eukaryota</taxon>
        <taxon>Metazoa</taxon>
        <taxon>Spiralia</taxon>
        <taxon>Lophotrochozoa</taxon>
        <taxon>Annelida</taxon>
        <taxon>Polychaeta</taxon>
        <taxon>Sedentaria</taxon>
        <taxon>Canalipalpata</taxon>
        <taxon>Terebellida</taxon>
        <taxon>Terebelliformia</taxon>
        <taxon>Alvinellidae</taxon>
        <taxon>Paralvinella</taxon>
    </lineage>
</organism>
<feature type="region of interest" description="Disordered" evidence="2">
    <location>
        <begin position="811"/>
        <end position="838"/>
    </location>
</feature>
<feature type="compositionally biased region" description="Basic and acidic residues" evidence="2">
    <location>
        <begin position="687"/>
        <end position="764"/>
    </location>
</feature>
<keyword evidence="4" id="KW-1185">Reference proteome</keyword>
<evidence type="ECO:0000313" key="3">
    <source>
        <dbReference type="EMBL" id="KAK2168638.1"/>
    </source>
</evidence>
<protein>
    <submittedName>
        <fullName evidence="3">Uncharacterized protein</fullName>
    </submittedName>
</protein>
<dbReference type="InterPro" id="IPR023246">
    <property type="entry name" value="AUTS2"/>
</dbReference>
<feature type="region of interest" description="Disordered" evidence="2">
    <location>
        <begin position="432"/>
        <end position="470"/>
    </location>
</feature>
<feature type="compositionally biased region" description="Polar residues" evidence="2">
    <location>
        <begin position="1045"/>
        <end position="1055"/>
    </location>
</feature>